<keyword evidence="9" id="KW-1185">Reference proteome</keyword>
<protein>
    <submittedName>
        <fullName evidence="8">GMC family oxidoreductase</fullName>
    </submittedName>
</protein>
<dbReference type="Pfam" id="PF01494">
    <property type="entry name" value="FAD_binding_3"/>
    <property type="match status" value="1"/>
</dbReference>
<feature type="domain" description="Glucose-methanol-choline oxidoreductase C-terminal" evidence="7">
    <location>
        <begin position="457"/>
        <end position="576"/>
    </location>
</feature>
<dbReference type="PRINTS" id="PR00420">
    <property type="entry name" value="RNGMNOXGNASE"/>
</dbReference>
<gene>
    <name evidence="8" type="ORF">NQF86_07425</name>
</gene>
<dbReference type="PANTHER" id="PTHR46056">
    <property type="entry name" value="LONG-CHAIN-ALCOHOL OXIDASE"/>
    <property type="match status" value="1"/>
</dbReference>
<dbReference type="SUPFAM" id="SSF51905">
    <property type="entry name" value="FAD/NAD(P)-binding domain"/>
    <property type="match status" value="1"/>
</dbReference>
<feature type="domain" description="Glucose-methanol-choline oxidoreductase N-terminal" evidence="5">
    <location>
        <begin position="201"/>
        <end position="351"/>
    </location>
</feature>
<feature type="domain" description="FAD-binding" evidence="6">
    <location>
        <begin position="12"/>
        <end position="47"/>
    </location>
</feature>
<dbReference type="Proteomes" id="UP001165576">
    <property type="component" value="Unassembled WGS sequence"/>
</dbReference>
<accession>A0ABT3WJY0</accession>
<dbReference type="Gene3D" id="3.50.50.60">
    <property type="entry name" value="FAD/NAD(P)-binding domain"/>
    <property type="match status" value="2"/>
</dbReference>
<keyword evidence="4" id="KW-0560">Oxidoreductase</keyword>
<proteinExistence type="inferred from homology"/>
<dbReference type="Pfam" id="PF05199">
    <property type="entry name" value="GMC_oxred_C"/>
    <property type="match status" value="1"/>
</dbReference>
<organism evidence="8 9">
    <name type="scientific">Bombella pluederhausensis</name>
    <dbReference type="NCBI Taxonomy" id="2967336"/>
    <lineage>
        <taxon>Bacteria</taxon>
        <taxon>Pseudomonadati</taxon>
        <taxon>Pseudomonadota</taxon>
        <taxon>Alphaproteobacteria</taxon>
        <taxon>Acetobacterales</taxon>
        <taxon>Acetobacteraceae</taxon>
        <taxon>Bombella</taxon>
    </lineage>
</organism>
<dbReference type="EMBL" id="JANIDY010000003">
    <property type="protein sequence ID" value="MCX5618495.1"/>
    <property type="molecule type" value="Genomic_DNA"/>
</dbReference>
<dbReference type="PANTHER" id="PTHR46056:SF12">
    <property type="entry name" value="LONG-CHAIN-ALCOHOL OXIDASE"/>
    <property type="match status" value="1"/>
</dbReference>
<dbReference type="InterPro" id="IPR007867">
    <property type="entry name" value="GMC_OxRtase_C"/>
</dbReference>
<comment type="caution">
    <text evidence="8">The sequence shown here is derived from an EMBL/GenBank/DDBJ whole genome shotgun (WGS) entry which is preliminary data.</text>
</comment>
<sequence length="597" mass="65733">MTDETSPPKRPDVLIIGAGWAGSIMAKELTEAGLTVTMLERGHDHSTAVEGTYPSSIDELRGAVRKRLFQKLSRTSLTIRNRPDQTALPYRQLAAFLPGEGVGGAGLHWSGCHFRATEDDLRLRSATIERYGQKFIPKDMHLQDYGVTYKELEPFFDKAEKVFGTSGEAASVRGQKTGKGNIFAPDRSDHFPLPPMADTFSASVFRKAAAETGYHPFSIPAANASQPYTNPYGCQMGPCNFCGYCSGYACYLYSKASPNVNILPTLRRDKRFTLITEAQVLEIMLDDTRKKATGVRYADLKIQSEKTLEADLVILSAFQLHNVHLMLVSGIGKPYDPVTQTGTIGRNFTYQTITSSRIWLPKDRFTSQFVGAGGAGVAIDDFNQPGFDRGKAGFIGGSPIWVNQAGLKPIAAAQGSGGKGEPRWGSAYKSAVIDQYRHSFGIDAHGSNMAYRDVYLDLDPTWRNAYGQPMLRMTFTWKDNDIRMNQYVVKHIGDIAQTMGATRIGLNSLQQGQPFDSRVYQTTHLNGGVIMGENPKTSALNRYLQSWDVSNLFVIGSSAFPQGMGYNPTGLVAALAYWSAYHIRRTYLRNPGPMVSA</sequence>
<dbReference type="RefSeq" id="WP_266116995.1">
    <property type="nucleotide sequence ID" value="NZ_JANIDY010000003.1"/>
</dbReference>
<evidence type="ECO:0000259" key="6">
    <source>
        <dbReference type="Pfam" id="PF01494"/>
    </source>
</evidence>
<keyword evidence="2" id="KW-0285">Flavoprotein</keyword>
<evidence type="ECO:0000259" key="7">
    <source>
        <dbReference type="Pfam" id="PF05199"/>
    </source>
</evidence>
<keyword evidence="3" id="KW-0274">FAD</keyword>
<dbReference type="Pfam" id="PF00732">
    <property type="entry name" value="GMC_oxred_N"/>
    <property type="match status" value="1"/>
</dbReference>
<evidence type="ECO:0000313" key="8">
    <source>
        <dbReference type="EMBL" id="MCX5618495.1"/>
    </source>
</evidence>
<evidence type="ECO:0000256" key="4">
    <source>
        <dbReference type="ARBA" id="ARBA00023002"/>
    </source>
</evidence>
<evidence type="ECO:0000256" key="2">
    <source>
        <dbReference type="ARBA" id="ARBA00022630"/>
    </source>
</evidence>
<dbReference type="InterPro" id="IPR000172">
    <property type="entry name" value="GMC_OxRdtase_N"/>
</dbReference>
<dbReference type="InterPro" id="IPR002938">
    <property type="entry name" value="FAD-bd"/>
</dbReference>
<evidence type="ECO:0000259" key="5">
    <source>
        <dbReference type="Pfam" id="PF00732"/>
    </source>
</evidence>
<dbReference type="InterPro" id="IPR036188">
    <property type="entry name" value="FAD/NAD-bd_sf"/>
</dbReference>
<evidence type="ECO:0000256" key="3">
    <source>
        <dbReference type="ARBA" id="ARBA00022827"/>
    </source>
</evidence>
<comment type="similarity">
    <text evidence="1">Belongs to the GMC oxidoreductase family.</text>
</comment>
<evidence type="ECO:0000313" key="9">
    <source>
        <dbReference type="Proteomes" id="UP001165576"/>
    </source>
</evidence>
<evidence type="ECO:0000256" key="1">
    <source>
        <dbReference type="ARBA" id="ARBA00010790"/>
    </source>
</evidence>
<name>A0ABT3WJY0_9PROT</name>
<reference evidence="8" key="1">
    <citation type="submission" date="2022-07" db="EMBL/GenBank/DDBJ databases">
        <title>Bombella genomes.</title>
        <authorList>
            <person name="Harer L."/>
            <person name="Styblova S."/>
            <person name="Ehrmann M."/>
        </authorList>
    </citation>
    <scope>NUCLEOTIDE SEQUENCE</scope>
    <source>
        <strain evidence="8">TMW 2.2543</strain>
    </source>
</reference>